<keyword evidence="2" id="KW-1185">Reference proteome</keyword>
<proteinExistence type="predicted"/>
<dbReference type="Proteomes" id="UP000826212">
    <property type="component" value="Chromosome"/>
</dbReference>
<name>A0AC61NFL8_9BACT</name>
<protein>
    <submittedName>
        <fullName evidence="1">NAD-binding protein</fullName>
    </submittedName>
</protein>
<accession>A0AC61NFL8</accession>
<reference evidence="1" key="1">
    <citation type="submission" date="2021-08" db="EMBL/GenBank/DDBJ databases">
        <title>Novel anaerobic bacterium isolated from sea squirt in East Sea, Republic of Korea.</title>
        <authorList>
            <person name="Nguyen T.H."/>
            <person name="Li Z."/>
            <person name="Lee Y.-J."/>
            <person name="Ko J."/>
            <person name="Kim S.-G."/>
        </authorList>
    </citation>
    <scope>NUCLEOTIDE SEQUENCE</scope>
    <source>
        <strain evidence="1">KCTC 25031</strain>
    </source>
</reference>
<sequence>MNQFKHKSTKTLRIGISIFMLILTFGIVGYEVIEDYSFVDALYMTIITISTVGFGEIKPLSEMGRLFTSGLILMSLGNLAYLGTSVVTFIVEGELFEYIKNNRVNKRIHKLTNHVIVCGFGRNGEQACLELLDHNQEFVIIEKRDNVIDHVKEHPELLYIKGDATHEEVLISAGIDRAKALIATTPNDADNVFVVLTAREMNPNIKIISRASERGSDMKLKRAGANNVIMPERMGGQRMSKLVMQPDVVEFMEYVLLQSNKDVSLEEIGCNYMCPSFEGKSIEELKNVDRSGVNIVGIKQRSGKYIFNPQNNDVIQRTDKVFILGSIIQVGQFKKTLERGK</sequence>
<gene>
    <name evidence="1" type="ORF">K4L44_00125</name>
</gene>
<evidence type="ECO:0000313" key="2">
    <source>
        <dbReference type="Proteomes" id="UP000826212"/>
    </source>
</evidence>
<organism evidence="1 2">
    <name type="scientific">Halosquirtibacter laminarini</name>
    <dbReference type="NCBI Taxonomy" id="3374600"/>
    <lineage>
        <taxon>Bacteria</taxon>
        <taxon>Pseudomonadati</taxon>
        <taxon>Bacteroidota</taxon>
        <taxon>Bacteroidia</taxon>
        <taxon>Marinilabiliales</taxon>
        <taxon>Prolixibacteraceae</taxon>
        <taxon>Halosquirtibacter</taxon>
    </lineage>
</organism>
<dbReference type="EMBL" id="CP081303">
    <property type="protein sequence ID" value="QZE14348.1"/>
    <property type="molecule type" value="Genomic_DNA"/>
</dbReference>
<evidence type="ECO:0000313" key="1">
    <source>
        <dbReference type="EMBL" id="QZE14348.1"/>
    </source>
</evidence>